<accession>A0A4Y8M828</accession>
<name>A0A4Y8M828_9BACL</name>
<evidence type="ECO:0000313" key="2">
    <source>
        <dbReference type="EMBL" id="TFE29100.1"/>
    </source>
</evidence>
<evidence type="ECO:0000313" key="3">
    <source>
        <dbReference type="Proteomes" id="UP000297900"/>
    </source>
</evidence>
<reference evidence="2 3" key="1">
    <citation type="submission" date="2019-03" db="EMBL/GenBank/DDBJ databases">
        <title>Cohnella endophytica sp. nov., a novel endophytic bacterium isolated from bark of Sonneratia apetala.</title>
        <authorList>
            <person name="Tuo L."/>
        </authorList>
    </citation>
    <scope>NUCLEOTIDE SEQUENCE [LARGE SCALE GENOMIC DNA]</scope>
    <source>
        <strain evidence="2 3">CCTCC AB 208254</strain>
    </source>
</reference>
<dbReference type="RefSeq" id="WP_135151400.1">
    <property type="nucleotide sequence ID" value="NZ_SOMN01000005.1"/>
</dbReference>
<comment type="caution">
    <text evidence="2">The sequence shown here is derived from an EMBL/GenBank/DDBJ whole genome shotgun (WGS) entry which is preliminary data.</text>
</comment>
<dbReference type="EMBL" id="SOMN01000005">
    <property type="protein sequence ID" value="TFE29100.1"/>
    <property type="molecule type" value="Genomic_DNA"/>
</dbReference>
<dbReference type="Pfam" id="PF13421">
    <property type="entry name" value="Band_7_1"/>
    <property type="match status" value="1"/>
</dbReference>
<organism evidence="2 3">
    <name type="scientific">Cohnella luojiensis</name>
    <dbReference type="NCBI Taxonomy" id="652876"/>
    <lineage>
        <taxon>Bacteria</taxon>
        <taxon>Bacillati</taxon>
        <taxon>Bacillota</taxon>
        <taxon>Bacilli</taxon>
        <taxon>Bacillales</taxon>
        <taxon>Paenibacillaceae</taxon>
        <taxon>Cohnella</taxon>
    </lineage>
</organism>
<proteinExistence type="predicted"/>
<sequence length="39" mass="4449">MEWLDDKGVLVYRFPAYDNAIKMGAKLVVRESQNSSVFA</sequence>
<evidence type="ECO:0000259" key="1">
    <source>
        <dbReference type="Pfam" id="PF13421"/>
    </source>
</evidence>
<dbReference type="AlphaFoldDB" id="A0A4Y8M828"/>
<dbReference type="Proteomes" id="UP000297900">
    <property type="component" value="Unassembled WGS sequence"/>
</dbReference>
<protein>
    <recommendedName>
        <fullName evidence="1">SPFH domain-containing protein</fullName>
    </recommendedName>
</protein>
<dbReference type="InterPro" id="IPR033880">
    <property type="entry name" value="SPFH_YdjI"/>
</dbReference>
<dbReference type="OrthoDB" id="9764015at2"/>
<gene>
    <name evidence="2" type="ORF">E2980_06690</name>
</gene>
<feature type="domain" description="SPFH" evidence="1">
    <location>
        <begin position="11"/>
        <end position="35"/>
    </location>
</feature>
<keyword evidence="3" id="KW-1185">Reference proteome</keyword>